<sequence>MRIRPLRGEPVGLDLVDTVWVEHDTLLDQFDTPEGVLAWLADHDLPGGDDLERVRDRLTRARAAMRDLLEGRGSAPLNAVLSHGGRRPQVGDDGPYETLVLDDPSWHAAWTAAADLVRELRERPERVRRCGNPRCVLWFLDVSKNGSRRWCRMDVCGNRAKVGRYNRRQRASGEGP</sequence>
<gene>
    <name evidence="2" type="ORF">FHU36_002105</name>
</gene>
<keyword evidence="3" id="KW-1185">Reference proteome</keyword>
<dbReference type="SUPFAM" id="SSF160904">
    <property type="entry name" value="Jann2411-like"/>
    <property type="match status" value="1"/>
</dbReference>
<dbReference type="AlphaFoldDB" id="A0A7X0C1X2"/>
<organism evidence="2 3">
    <name type="scientific">Nonomuraea muscovyensis</name>
    <dbReference type="NCBI Taxonomy" id="1124761"/>
    <lineage>
        <taxon>Bacteria</taxon>
        <taxon>Bacillati</taxon>
        <taxon>Actinomycetota</taxon>
        <taxon>Actinomycetes</taxon>
        <taxon>Streptosporangiales</taxon>
        <taxon>Streptosporangiaceae</taxon>
        <taxon>Nonomuraea</taxon>
    </lineage>
</organism>
<dbReference type="RefSeq" id="WP_312891526.1">
    <property type="nucleotide sequence ID" value="NZ_JACHJB010000001.1"/>
</dbReference>
<dbReference type="PANTHER" id="PTHR35525:SF3">
    <property type="entry name" value="BLL6575 PROTEIN"/>
    <property type="match status" value="1"/>
</dbReference>
<dbReference type="EMBL" id="JACHJB010000001">
    <property type="protein sequence ID" value="MBB6345596.1"/>
    <property type="molecule type" value="Genomic_DNA"/>
</dbReference>
<evidence type="ECO:0000259" key="1">
    <source>
        <dbReference type="Pfam" id="PF11706"/>
    </source>
</evidence>
<dbReference type="Gene3D" id="1.10.3300.10">
    <property type="entry name" value="Jann2411-like domain"/>
    <property type="match status" value="1"/>
</dbReference>
<dbReference type="InterPro" id="IPR023286">
    <property type="entry name" value="ABATE_dom_sf"/>
</dbReference>
<protein>
    <submittedName>
        <fullName evidence="2">Putative RNA-binding Zn ribbon-like protein</fullName>
    </submittedName>
</protein>
<dbReference type="InterPro" id="IPR021005">
    <property type="entry name" value="Znf_CGNR"/>
</dbReference>
<feature type="domain" description="Zinc finger CGNR" evidence="1">
    <location>
        <begin position="126"/>
        <end position="169"/>
    </location>
</feature>
<name>A0A7X0C1X2_9ACTN</name>
<dbReference type="InterPro" id="IPR010852">
    <property type="entry name" value="ABATE"/>
</dbReference>
<evidence type="ECO:0000313" key="2">
    <source>
        <dbReference type="EMBL" id="MBB6345596.1"/>
    </source>
</evidence>
<proteinExistence type="predicted"/>
<dbReference type="PANTHER" id="PTHR35525">
    <property type="entry name" value="BLL6575 PROTEIN"/>
    <property type="match status" value="1"/>
</dbReference>
<accession>A0A7X0C1X2</accession>
<evidence type="ECO:0000313" key="3">
    <source>
        <dbReference type="Proteomes" id="UP000583800"/>
    </source>
</evidence>
<dbReference type="Proteomes" id="UP000583800">
    <property type="component" value="Unassembled WGS sequence"/>
</dbReference>
<comment type="caution">
    <text evidence="2">The sequence shown here is derived from an EMBL/GenBank/DDBJ whole genome shotgun (WGS) entry which is preliminary data.</text>
</comment>
<dbReference type="Pfam" id="PF07336">
    <property type="entry name" value="ABATE"/>
    <property type="match status" value="1"/>
</dbReference>
<reference evidence="2 3" key="1">
    <citation type="submission" date="2020-08" db="EMBL/GenBank/DDBJ databases">
        <title>Sequencing the genomes of 1000 actinobacteria strains.</title>
        <authorList>
            <person name="Klenk H.-P."/>
        </authorList>
    </citation>
    <scope>NUCLEOTIDE SEQUENCE [LARGE SCALE GENOMIC DNA]</scope>
    <source>
        <strain evidence="2 3">DSM 45913</strain>
    </source>
</reference>
<dbReference type="Pfam" id="PF11706">
    <property type="entry name" value="zf-CGNR"/>
    <property type="match status" value="1"/>
</dbReference>